<name>A0ACC2N751_9HYME</name>
<feature type="non-terminal residue" evidence="1">
    <location>
        <position position="1"/>
    </location>
</feature>
<dbReference type="EMBL" id="CM056744">
    <property type="protein sequence ID" value="KAJ8666877.1"/>
    <property type="molecule type" value="Genomic_DNA"/>
</dbReference>
<dbReference type="Proteomes" id="UP001239111">
    <property type="component" value="Chromosome 4"/>
</dbReference>
<comment type="caution">
    <text evidence="1">The sequence shown here is derived from an EMBL/GenBank/DDBJ whole genome shotgun (WGS) entry which is preliminary data.</text>
</comment>
<gene>
    <name evidence="1" type="ORF">QAD02_008539</name>
</gene>
<protein>
    <submittedName>
        <fullName evidence="1">Uncharacterized protein</fullName>
    </submittedName>
</protein>
<sequence length="371" mass="40477">IIYFTALLAYDTLTADAEKLIMVIPSKQIRRSPLLPTQTSGNASPPAYLKITPHNSYGPLRPGVGPPPSNQRSNTVSSYEQRPVDGVNHGALSYGKNFNYAPYSRSYLPYKLKGTFVPFFNQNRYPSDGARFRPPMTGPMFPPAPPAATAGFHHRPIDASSYSADKNPPIKLHQIDRPLTQPFGFPPPHASPLQSASASNYYPKVGPIIVKDMVKPQYPQPIQPIRNVGDLVIKETENPPAKAPIVPAAGPTGSASAGVVVRDQLMFGGYDKKLADFTKSWPKLSAFSETASSGSSYFPDPQLNKPLTPSNVVRNSNHLETSNSIGRKGYAVTEDINEPPFETKTSPYFASSFQTYPSLSATFSPFKRNFG</sequence>
<organism evidence="1 2">
    <name type="scientific">Eretmocerus hayati</name>
    <dbReference type="NCBI Taxonomy" id="131215"/>
    <lineage>
        <taxon>Eukaryota</taxon>
        <taxon>Metazoa</taxon>
        <taxon>Ecdysozoa</taxon>
        <taxon>Arthropoda</taxon>
        <taxon>Hexapoda</taxon>
        <taxon>Insecta</taxon>
        <taxon>Pterygota</taxon>
        <taxon>Neoptera</taxon>
        <taxon>Endopterygota</taxon>
        <taxon>Hymenoptera</taxon>
        <taxon>Apocrita</taxon>
        <taxon>Proctotrupomorpha</taxon>
        <taxon>Chalcidoidea</taxon>
        <taxon>Aphelinidae</taxon>
        <taxon>Aphelininae</taxon>
        <taxon>Eretmocerus</taxon>
    </lineage>
</organism>
<proteinExistence type="predicted"/>
<accession>A0ACC2N751</accession>
<evidence type="ECO:0000313" key="2">
    <source>
        <dbReference type="Proteomes" id="UP001239111"/>
    </source>
</evidence>
<evidence type="ECO:0000313" key="1">
    <source>
        <dbReference type="EMBL" id="KAJ8666877.1"/>
    </source>
</evidence>
<keyword evidence="2" id="KW-1185">Reference proteome</keyword>
<reference evidence="1" key="1">
    <citation type="submission" date="2023-04" db="EMBL/GenBank/DDBJ databases">
        <title>A chromosome-level genome assembly of the parasitoid wasp Eretmocerus hayati.</title>
        <authorList>
            <person name="Zhong Y."/>
            <person name="Liu S."/>
            <person name="Liu Y."/>
        </authorList>
    </citation>
    <scope>NUCLEOTIDE SEQUENCE</scope>
    <source>
        <strain evidence="1">ZJU_SS_LIU_2023</strain>
    </source>
</reference>